<dbReference type="InterPro" id="IPR000905">
    <property type="entry name" value="Gcp-like_dom"/>
</dbReference>
<keyword evidence="5" id="KW-0012">Acyltransferase</keyword>
<dbReference type="PRINTS" id="PR00789">
    <property type="entry name" value="OSIALOPTASE"/>
</dbReference>
<reference evidence="8 9" key="1">
    <citation type="submission" date="2020-06" db="EMBL/GenBank/DDBJ databases">
        <title>Mogibacterium timidum strain W9173 genomic sequence.</title>
        <authorList>
            <person name="Wade W.G."/>
            <person name="Johnston C.D."/>
            <person name="Chen T."/>
            <person name="Dewhirst F.E."/>
        </authorList>
    </citation>
    <scope>NUCLEOTIDE SEQUENCE [LARGE SCALE GENOMIC DNA]</scope>
    <source>
        <strain evidence="8 9">W9173</strain>
    </source>
</reference>
<evidence type="ECO:0000259" key="7">
    <source>
        <dbReference type="Pfam" id="PF00814"/>
    </source>
</evidence>
<keyword evidence="3" id="KW-0819">tRNA processing</keyword>
<feature type="domain" description="Gcp-like" evidence="7">
    <location>
        <begin position="49"/>
        <end position="310"/>
    </location>
</feature>
<proteinExistence type="predicted"/>
<dbReference type="GO" id="GO:0061711">
    <property type="term" value="F:tRNA N(6)-L-threonylcarbamoyladenine synthase activity"/>
    <property type="evidence" value="ECO:0007669"/>
    <property type="project" value="UniProtKB-EC"/>
</dbReference>
<evidence type="ECO:0000256" key="3">
    <source>
        <dbReference type="ARBA" id="ARBA00022694"/>
    </source>
</evidence>
<evidence type="ECO:0000256" key="6">
    <source>
        <dbReference type="ARBA" id="ARBA00048117"/>
    </source>
</evidence>
<evidence type="ECO:0000256" key="2">
    <source>
        <dbReference type="ARBA" id="ARBA00022679"/>
    </source>
</evidence>
<accession>A0A7Y8VSR3</accession>
<dbReference type="SUPFAM" id="SSF53067">
    <property type="entry name" value="Actin-like ATPase domain"/>
    <property type="match status" value="1"/>
</dbReference>
<dbReference type="PANTHER" id="PTHR11735:SF11">
    <property type="entry name" value="TRNA THREONYLCARBAMOYLADENOSINE BIOSYNTHESIS PROTEIN TSAB"/>
    <property type="match status" value="1"/>
</dbReference>
<sequence>MNNGRYSLGIDTSNYKTSVAVTDEKNNIIFSKSEFLEVEHGARGLRQSVAFFKHVNVLPSFIDDALSAVNPDEIGCIAVSEAPRRLAGSYMPVFAAGVDAARLISSSLQIPLFKFSHQEGHVSAVLHSFPDERLDGKILFFHLSGGTTEALLTEIEDSHYNLQIIGGTRDISVGQLLDRTGVALGYDFPAGRYLDNLSCDRGYDGSRLLSKIKVTDGWFNLSGTEFQVMKSIADSGDEVVPELLERISILLCDAACMLADKFAIDRVYMAGGVSSSQYFRMRSRALNAHERFEMRFGLPELSGDNAAGIALLGGRALCEKGNR</sequence>
<dbReference type="InterPro" id="IPR017861">
    <property type="entry name" value="KAE1/TsaD"/>
</dbReference>
<organism evidence="8 9">
    <name type="scientific">Mogibacterium timidum</name>
    <dbReference type="NCBI Taxonomy" id="35519"/>
    <lineage>
        <taxon>Bacteria</taxon>
        <taxon>Bacillati</taxon>
        <taxon>Bacillota</taxon>
        <taxon>Clostridia</taxon>
        <taxon>Peptostreptococcales</taxon>
        <taxon>Anaerovoracaceae</taxon>
        <taxon>Mogibacterium</taxon>
    </lineage>
</organism>
<keyword evidence="2" id="KW-0808">Transferase</keyword>
<evidence type="ECO:0000256" key="5">
    <source>
        <dbReference type="ARBA" id="ARBA00023315"/>
    </source>
</evidence>
<dbReference type="EC" id="2.3.1.234" evidence="1"/>
<keyword evidence="9" id="KW-1185">Reference proteome</keyword>
<protein>
    <recommendedName>
        <fullName evidence="1">N(6)-L-threonylcarbamoyladenine synthase</fullName>
        <ecNumber evidence="1">2.3.1.234</ecNumber>
    </recommendedName>
</protein>
<evidence type="ECO:0000313" key="9">
    <source>
        <dbReference type="Proteomes" id="UP000526307"/>
    </source>
</evidence>
<name>A0A7Y8VSR3_9FIRM</name>
<dbReference type="AlphaFoldDB" id="A0A7Y8VSR3"/>
<dbReference type="GO" id="GO:0005829">
    <property type="term" value="C:cytosol"/>
    <property type="evidence" value="ECO:0007669"/>
    <property type="project" value="TreeGrafter"/>
</dbReference>
<dbReference type="GO" id="GO:0008033">
    <property type="term" value="P:tRNA processing"/>
    <property type="evidence" value="ECO:0007669"/>
    <property type="project" value="UniProtKB-KW"/>
</dbReference>
<evidence type="ECO:0000313" key="8">
    <source>
        <dbReference type="EMBL" id="NWO23951.1"/>
    </source>
</evidence>
<gene>
    <name evidence="8" type="ORF">HW270_07800</name>
</gene>
<keyword evidence="4" id="KW-0479">Metal-binding</keyword>
<dbReference type="EMBL" id="JABXYR010000002">
    <property type="protein sequence ID" value="NWO23951.1"/>
    <property type="molecule type" value="Genomic_DNA"/>
</dbReference>
<comment type="caution">
    <text evidence="8">The sequence shown here is derived from an EMBL/GenBank/DDBJ whole genome shotgun (WGS) entry which is preliminary data.</text>
</comment>
<dbReference type="Proteomes" id="UP000526307">
    <property type="component" value="Unassembled WGS sequence"/>
</dbReference>
<evidence type="ECO:0000256" key="4">
    <source>
        <dbReference type="ARBA" id="ARBA00022723"/>
    </source>
</evidence>
<dbReference type="InterPro" id="IPR043129">
    <property type="entry name" value="ATPase_NBD"/>
</dbReference>
<dbReference type="Pfam" id="PF00814">
    <property type="entry name" value="TsaD"/>
    <property type="match status" value="1"/>
</dbReference>
<comment type="catalytic activity">
    <reaction evidence="6">
        <text>L-threonylcarbamoyladenylate + adenosine(37) in tRNA = N(6)-L-threonylcarbamoyladenosine(37) in tRNA + AMP + H(+)</text>
        <dbReference type="Rhea" id="RHEA:37059"/>
        <dbReference type="Rhea" id="RHEA-COMP:10162"/>
        <dbReference type="Rhea" id="RHEA-COMP:10163"/>
        <dbReference type="ChEBI" id="CHEBI:15378"/>
        <dbReference type="ChEBI" id="CHEBI:73682"/>
        <dbReference type="ChEBI" id="CHEBI:74411"/>
        <dbReference type="ChEBI" id="CHEBI:74418"/>
        <dbReference type="ChEBI" id="CHEBI:456215"/>
        <dbReference type="EC" id="2.3.1.234"/>
    </reaction>
</comment>
<evidence type="ECO:0000256" key="1">
    <source>
        <dbReference type="ARBA" id="ARBA00012156"/>
    </source>
</evidence>
<dbReference type="Gene3D" id="3.30.420.40">
    <property type="match status" value="2"/>
</dbReference>
<dbReference type="PANTHER" id="PTHR11735">
    <property type="entry name" value="TRNA N6-ADENOSINE THREONYLCARBAMOYLTRANSFERASE"/>
    <property type="match status" value="1"/>
</dbReference>
<dbReference type="RefSeq" id="WP_009644732.1">
    <property type="nucleotide sequence ID" value="NZ_CAUUGE010000004.1"/>
</dbReference>
<dbReference type="GO" id="GO:0046872">
    <property type="term" value="F:metal ion binding"/>
    <property type="evidence" value="ECO:0007669"/>
    <property type="project" value="UniProtKB-KW"/>
</dbReference>